<sequence length="354" mass="39784">MSRNFLVRAFRQTATAPSSSDKPQYRDMSCHIRGCASSSLVSPLTYFPPLSSMPMPFNIPLPIPTAESSSKQEVLVPIEYQHRLSKRKANRSPDNCKMLHLNGGENSIGNSTSTLYIEVDVQNGGEPIVLIDDDESGRPRPSESKKRLKVLFTKSLKNSDVGCPGRIIVPKRKAEKHLPKLEDKTSIELVIRDILGSTSSWIVKYRSWSNSRSRMYIFEHTGDFVRENGMRAGDSITVYEDDCKNYYFSIKKVAEETRGTTGLVAVEPTNGLCNMEVPFVEKDMVHKGGEFEGIDPYLEGGFEWRVLRARIELSSWMSVGKLWEETCCRELGKCSEGLDRLTGCKGSSFGFLRN</sequence>
<evidence type="ECO:0000313" key="1">
    <source>
        <dbReference type="EMBL" id="KAI4312204.1"/>
    </source>
</evidence>
<name>A0ACB9LLL9_9MYRT</name>
<comment type="caution">
    <text evidence="1">The sequence shown here is derived from an EMBL/GenBank/DDBJ whole genome shotgun (WGS) entry which is preliminary data.</text>
</comment>
<keyword evidence="2" id="KW-1185">Reference proteome</keyword>
<protein>
    <submittedName>
        <fullName evidence="1">Uncharacterized protein</fullName>
    </submittedName>
</protein>
<dbReference type="Proteomes" id="UP001057402">
    <property type="component" value="Chromosome 11"/>
</dbReference>
<accession>A0ACB9LLL9</accession>
<dbReference type="EMBL" id="CM042890">
    <property type="protein sequence ID" value="KAI4312204.1"/>
    <property type="molecule type" value="Genomic_DNA"/>
</dbReference>
<reference evidence="2" key="1">
    <citation type="journal article" date="2023" name="Front. Plant Sci.">
        <title>Chromosomal-level genome assembly of Melastoma candidum provides insights into trichome evolution.</title>
        <authorList>
            <person name="Zhong Y."/>
            <person name="Wu W."/>
            <person name="Sun C."/>
            <person name="Zou P."/>
            <person name="Liu Y."/>
            <person name="Dai S."/>
            <person name="Zhou R."/>
        </authorList>
    </citation>
    <scope>NUCLEOTIDE SEQUENCE [LARGE SCALE GENOMIC DNA]</scope>
</reference>
<organism evidence="1 2">
    <name type="scientific">Melastoma candidum</name>
    <dbReference type="NCBI Taxonomy" id="119954"/>
    <lineage>
        <taxon>Eukaryota</taxon>
        <taxon>Viridiplantae</taxon>
        <taxon>Streptophyta</taxon>
        <taxon>Embryophyta</taxon>
        <taxon>Tracheophyta</taxon>
        <taxon>Spermatophyta</taxon>
        <taxon>Magnoliopsida</taxon>
        <taxon>eudicotyledons</taxon>
        <taxon>Gunneridae</taxon>
        <taxon>Pentapetalae</taxon>
        <taxon>rosids</taxon>
        <taxon>malvids</taxon>
        <taxon>Myrtales</taxon>
        <taxon>Melastomataceae</taxon>
        <taxon>Melastomatoideae</taxon>
        <taxon>Melastomateae</taxon>
        <taxon>Melastoma</taxon>
    </lineage>
</organism>
<gene>
    <name evidence="1" type="ORF">MLD38_037043</name>
</gene>
<evidence type="ECO:0000313" key="2">
    <source>
        <dbReference type="Proteomes" id="UP001057402"/>
    </source>
</evidence>
<proteinExistence type="predicted"/>